<dbReference type="Gene3D" id="1.20.1280.50">
    <property type="match status" value="1"/>
</dbReference>
<dbReference type="InterPro" id="IPR036047">
    <property type="entry name" value="F-box-like_dom_sf"/>
</dbReference>
<dbReference type="PANTHER" id="PTHR31672">
    <property type="entry name" value="BNACNNG10540D PROTEIN"/>
    <property type="match status" value="1"/>
</dbReference>
<dbReference type="Pfam" id="PF00646">
    <property type="entry name" value="F-box"/>
    <property type="match status" value="1"/>
</dbReference>
<name>A0A2K1LBX7_PHYPA</name>
<dbReference type="InterPro" id="IPR015915">
    <property type="entry name" value="Kelch-typ_b-propeller"/>
</dbReference>
<dbReference type="Gene3D" id="2.120.10.80">
    <property type="entry name" value="Kelch-type beta propeller"/>
    <property type="match status" value="1"/>
</dbReference>
<evidence type="ECO:0000313" key="2">
    <source>
        <dbReference type="EMBL" id="PNR63529.1"/>
    </source>
</evidence>
<reference evidence="2 4" key="1">
    <citation type="journal article" date="2008" name="Science">
        <title>The Physcomitrella genome reveals evolutionary insights into the conquest of land by plants.</title>
        <authorList>
            <person name="Rensing S."/>
            <person name="Lang D."/>
            <person name="Zimmer A."/>
            <person name="Terry A."/>
            <person name="Salamov A."/>
            <person name="Shapiro H."/>
            <person name="Nishiyama T."/>
            <person name="Perroud P.-F."/>
            <person name="Lindquist E."/>
            <person name="Kamisugi Y."/>
            <person name="Tanahashi T."/>
            <person name="Sakakibara K."/>
            <person name="Fujita T."/>
            <person name="Oishi K."/>
            <person name="Shin-I T."/>
            <person name="Kuroki Y."/>
            <person name="Toyoda A."/>
            <person name="Suzuki Y."/>
            <person name="Hashimoto A."/>
            <person name="Yamaguchi K."/>
            <person name="Sugano A."/>
            <person name="Kohara Y."/>
            <person name="Fujiyama A."/>
            <person name="Anterola A."/>
            <person name="Aoki S."/>
            <person name="Ashton N."/>
            <person name="Barbazuk W.B."/>
            <person name="Barker E."/>
            <person name="Bennetzen J."/>
            <person name="Bezanilla M."/>
            <person name="Blankenship R."/>
            <person name="Cho S.H."/>
            <person name="Dutcher S."/>
            <person name="Estelle M."/>
            <person name="Fawcett J.A."/>
            <person name="Gundlach H."/>
            <person name="Hanada K."/>
            <person name="Heyl A."/>
            <person name="Hicks K.A."/>
            <person name="Hugh J."/>
            <person name="Lohr M."/>
            <person name="Mayer K."/>
            <person name="Melkozernov A."/>
            <person name="Murata T."/>
            <person name="Nelson D."/>
            <person name="Pils B."/>
            <person name="Prigge M."/>
            <person name="Reiss B."/>
            <person name="Renner T."/>
            <person name="Rombauts S."/>
            <person name="Rushton P."/>
            <person name="Sanderfoot A."/>
            <person name="Schween G."/>
            <person name="Shiu S.-H."/>
            <person name="Stueber K."/>
            <person name="Theodoulou F.L."/>
            <person name="Tu H."/>
            <person name="Van de Peer Y."/>
            <person name="Verrier P.J."/>
            <person name="Waters E."/>
            <person name="Wood A."/>
            <person name="Yang L."/>
            <person name="Cove D."/>
            <person name="Cuming A."/>
            <person name="Hasebe M."/>
            <person name="Lucas S."/>
            <person name="Mishler D.B."/>
            <person name="Reski R."/>
            <person name="Grigoriev I."/>
            <person name="Quatrano R.S."/>
            <person name="Boore J.L."/>
        </authorList>
    </citation>
    <scope>NUCLEOTIDE SEQUENCE [LARGE SCALE GENOMIC DNA]</scope>
    <source>
        <strain evidence="3 4">cv. Gransden 2004</strain>
    </source>
</reference>
<dbReference type="EnsemblPlants" id="Pp3c1_42650V3.2">
    <property type="protein sequence ID" value="Pp3c1_42650V3.2"/>
    <property type="gene ID" value="Pp3c1_42650"/>
</dbReference>
<dbReference type="GO" id="GO:0004842">
    <property type="term" value="F:ubiquitin-protein transferase activity"/>
    <property type="evidence" value="ECO:0000318"/>
    <property type="project" value="GO_Central"/>
</dbReference>
<dbReference type="SMART" id="SM00256">
    <property type="entry name" value="FBOX"/>
    <property type="match status" value="1"/>
</dbReference>
<dbReference type="GeneID" id="112288373"/>
<dbReference type="PANTHER" id="PTHR31672:SF2">
    <property type="entry name" value="F-BOX DOMAIN-CONTAINING PROTEIN"/>
    <property type="match status" value="1"/>
</dbReference>
<dbReference type="SUPFAM" id="SSF117281">
    <property type="entry name" value="Kelch motif"/>
    <property type="match status" value="1"/>
</dbReference>
<dbReference type="Gramene" id="Pp3c1_42650V3.5">
    <property type="protein sequence ID" value="Pp3c1_42650V3.5"/>
    <property type="gene ID" value="Pp3c1_42650"/>
</dbReference>
<dbReference type="OrthoDB" id="1108440at2759"/>
<sequence length="374" mass="42314">MNREVGAMEAFYEVLPVVLRKLPLVDAIRARAVCRGWRDCIDADKFKFEFGKPCSYCPLVFKLTDGEHTWSGYDATTLKWESLPSLSNAPRNISLLPILGSGNGSVGFGVLGSYSAYIIANPYLQKWKTLPSSPDCWGHAAMFMSSDELGGFQVVAVRNDDTYIYESEHDRWREVGHPPRCVKEGQVIPRIKDKACVAFCNNRLYTTSADGDMLISFDMRTKQWANQRFPFDPDVCHFSESEKKSMQLVECSGTLFAVTEDEQIGRIAVWGIGTRLGQLSLTVTMPLTVQHFLKPNPPTPYRRRSKPKKVISTGHGHQLFFWRHGSLTIISYDLFTHKWDMLPDIAMARAGEEDISELQVKVDIGFFEPLNIVQ</sequence>
<dbReference type="AlphaFoldDB" id="A0A2K1LBX7"/>
<dbReference type="Gramene" id="Pp3c1_42650V3.3">
    <property type="protein sequence ID" value="Pp3c1_42650V3.3"/>
    <property type="gene ID" value="Pp3c1_42650"/>
</dbReference>
<evidence type="ECO:0000313" key="4">
    <source>
        <dbReference type="Proteomes" id="UP000006727"/>
    </source>
</evidence>
<protein>
    <recommendedName>
        <fullName evidence="1">F-box domain-containing protein</fullName>
    </recommendedName>
</protein>
<evidence type="ECO:0000259" key="1">
    <source>
        <dbReference type="SMART" id="SM00256"/>
    </source>
</evidence>
<organism evidence="2">
    <name type="scientific">Physcomitrium patens</name>
    <name type="common">Spreading-leaved earth moss</name>
    <name type="synonym">Physcomitrella patens</name>
    <dbReference type="NCBI Taxonomy" id="3218"/>
    <lineage>
        <taxon>Eukaryota</taxon>
        <taxon>Viridiplantae</taxon>
        <taxon>Streptophyta</taxon>
        <taxon>Embryophyta</taxon>
        <taxon>Bryophyta</taxon>
        <taxon>Bryophytina</taxon>
        <taxon>Bryopsida</taxon>
        <taxon>Funariidae</taxon>
        <taxon>Funariales</taxon>
        <taxon>Funariaceae</taxon>
        <taxon>Physcomitrium</taxon>
    </lineage>
</organism>
<dbReference type="EMBL" id="ABEU02000001">
    <property type="protein sequence ID" value="PNR63529.1"/>
    <property type="molecule type" value="Genomic_DNA"/>
</dbReference>
<dbReference type="InterPro" id="IPR001810">
    <property type="entry name" value="F-box_dom"/>
</dbReference>
<dbReference type="EnsemblPlants" id="Pp3c1_42650V3.5">
    <property type="protein sequence ID" value="Pp3c1_42650V3.5"/>
    <property type="gene ID" value="Pp3c1_42650"/>
</dbReference>
<gene>
    <name evidence="3" type="primary">LOC112288373</name>
    <name evidence="2" type="ORF">PHYPA_001955</name>
</gene>
<proteinExistence type="predicted"/>
<dbReference type="Gramene" id="Pp3c1_42650V3.2">
    <property type="protein sequence ID" value="Pp3c1_42650V3.2"/>
    <property type="gene ID" value="Pp3c1_42650"/>
</dbReference>
<dbReference type="EnsemblPlants" id="Pp3c1_42650V3.3">
    <property type="protein sequence ID" value="Pp3c1_42650V3.3"/>
    <property type="gene ID" value="Pp3c1_42650"/>
</dbReference>
<dbReference type="GO" id="GO:0031146">
    <property type="term" value="P:SCF-dependent proteasomal ubiquitin-dependent protein catabolic process"/>
    <property type="evidence" value="ECO:0000318"/>
    <property type="project" value="GO_Central"/>
</dbReference>
<reference evidence="2 4" key="2">
    <citation type="journal article" date="2018" name="Plant J.">
        <title>The Physcomitrella patens chromosome-scale assembly reveals moss genome structure and evolution.</title>
        <authorList>
            <person name="Lang D."/>
            <person name="Ullrich K.K."/>
            <person name="Murat F."/>
            <person name="Fuchs J."/>
            <person name="Jenkins J."/>
            <person name="Haas F.B."/>
            <person name="Piednoel M."/>
            <person name="Gundlach H."/>
            <person name="Van Bel M."/>
            <person name="Meyberg R."/>
            <person name="Vives C."/>
            <person name="Morata J."/>
            <person name="Symeonidi A."/>
            <person name="Hiss M."/>
            <person name="Muchero W."/>
            <person name="Kamisugi Y."/>
            <person name="Saleh O."/>
            <person name="Blanc G."/>
            <person name="Decker E.L."/>
            <person name="van Gessel N."/>
            <person name="Grimwood J."/>
            <person name="Hayes R.D."/>
            <person name="Graham S.W."/>
            <person name="Gunter L.E."/>
            <person name="McDaniel S.F."/>
            <person name="Hoernstein S.N.W."/>
            <person name="Larsson A."/>
            <person name="Li F.W."/>
            <person name="Perroud P.F."/>
            <person name="Phillips J."/>
            <person name="Ranjan P."/>
            <person name="Rokshar D.S."/>
            <person name="Rothfels C.J."/>
            <person name="Schneider L."/>
            <person name="Shu S."/>
            <person name="Stevenson D.W."/>
            <person name="Thummler F."/>
            <person name="Tillich M."/>
            <person name="Villarreal Aguilar J.C."/>
            <person name="Widiez T."/>
            <person name="Wong G.K."/>
            <person name="Wymore A."/>
            <person name="Zhang Y."/>
            <person name="Zimmer A.D."/>
            <person name="Quatrano R.S."/>
            <person name="Mayer K.F.X."/>
            <person name="Goodstein D."/>
            <person name="Casacuberta J.M."/>
            <person name="Vandepoele K."/>
            <person name="Reski R."/>
            <person name="Cuming A.C."/>
            <person name="Tuskan G.A."/>
            <person name="Maumus F."/>
            <person name="Salse J."/>
            <person name="Schmutz J."/>
            <person name="Rensing S.A."/>
        </authorList>
    </citation>
    <scope>NUCLEOTIDE SEQUENCE [LARGE SCALE GENOMIC DNA]</scope>
    <source>
        <strain evidence="3 4">cv. Gransden 2004</strain>
    </source>
</reference>
<dbReference type="EnsemblPlants" id="Pp3c1_42650V3.4">
    <property type="protein sequence ID" value="Pp3c1_42650V3.4"/>
    <property type="gene ID" value="Pp3c1_42650"/>
</dbReference>
<dbReference type="RefSeq" id="XP_024388289.1">
    <property type="nucleotide sequence ID" value="XM_024532521.2"/>
</dbReference>
<keyword evidence="4" id="KW-1185">Reference proteome</keyword>
<dbReference type="PaxDb" id="3218-PP1S295_22V6.1"/>
<dbReference type="SUPFAM" id="SSF81383">
    <property type="entry name" value="F-box domain"/>
    <property type="match status" value="1"/>
</dbReference>
<reference evidence="3" key="3">
    <citation type="submission" date="2020-12" db="UniProtKB">
        <authorList>
            <consortium name="EnsemblPlants"/>
        </authorList>
    </citation>
    <scope>IDENTIFICATION</scope>
</reference>
<evidence type="ECO:0000313" key="3">
    <source>
        <dbReference type="EnsemblPlants" id="Pp3c1_42650V3.1"/>
    </source>
</evidence>
<dbReference type="EnsemblPlants" id="Pp3c1_42650V3.1">
    <property type="protein sequence ID" value="Pp3c1_42650V3.1"/>
    <property type="gene ID" value="Pp3c1_42650"/>
</dbReference>
<dbReference type="Gramene" id="Pp3c1_42650V3.4">
    <property type="protein sequence ID" value="Pp3c1_42650V3.4"/>
    <property type="gene ID" value="Pp3c1_42650"/>
</dbReference>
<accession>A0A2K1LBX7</accession>
<dbReference type="InterPro" id="IPR050796">
    <property type="entry name" value="SCF_F-box_component"/>
</dbReference>
<dbReference type="Proteomes" id="UP000006727">
    <property type="component" value="Chromosome 1"/>
</dbReference>
<feature type="domain" description="F-box" evidence="1">
    <location>
        <begin position="10"/>
        <end position="50"/>
    </location>
</feature>
<dbReference type="Gramene" id="Pp3c1_42650V3.1">
    <property type="protein sequence ID" value="Pp3c1_42650V3.1"/>
    <property type="gene ID" value="Pp3c1_42650"/>
</dbReference>